<gene>
    <name evidence="4" type="primary">SCL6_2</name>
    <name evidence="4" type="ORF">Zm00014a_004456</name>
</gene>
<dbReference type="PANTHER" id="PTHR31636">
    <property type="entry name" value="OSJNBA0084A10.13 PROTEIN-RELATED"/>
    <property type="match status" value="1"/>
</dbReference>
<dbReference type="AlphaFoldDB" id="A0A3L6FZL5"/>
<accession>A0A3L6FZL5</accession>
<dbReference type="PROSITE" id="PS50985">
    <property type="entry name" value="GRAS"/>
    <property type="match status" value="1"/>
</dbReference>
<evidence type="ECO:0000313" key="4">
    <source>
        <dbReference type="EMBL" id="PWZ39594.1"/>
    </source>
</evidence>
<evidence type="ECO:0000256" key="1">
    <source>
        <dbReference type="ARBA" id="ARBA00023015"/>
    </source>
</evidence>
<proteinExistence type="inferred from homology"/>
<comment type="similarity">
    <text evidence="3">Belongs to the GRAS family.</text>
</comment>
<dbReference type="EMBL" id="NCVQ01000003">
    <property type="protein sequence ID" value="PWZ39594.1"/>
    <property type="molecule type" value="Genomic_DNA"/>
</dbReference>
<evidence type="ECO:0000256" key="2">
    <source>
        <dbReference type="ARBA" id="ARBA00023163"/>
    </source>
</evidence>
<evidence type="ECO:0000313" key="5">
    <source>
        <dbReference type="Proteomes" id="UP000251960"/>
    </source>
</evidence>
<comment type="caution">
    <text evidence="4">The sequence shown here is derived from an EMBL/GenBank/DDBJ whole genome shotgun (WGS) entry which is preliminary data.</text>
</comment>
<feature type="region of interest" description="SAW" evidence="3">
    <location>
        <begin position="149"/>
        <end position="191"/>
    </location>
</feature>
<reference evidence="4 5" key="1">
    <citation type="journal article" date="2018" name="Nat. Genet.">
        <title>Extensive intraspecific gene order and gene structural variations between Mo17 and other maize genomes.</title>
        <authorList>
            <person name="Sun S."/>
            <person name="Zhou Y."/>
            <person name="Chen J."/>
            <person name="Shi J."/>
            <person name="Zhao H."/>
            <person name="Zhao H."/>
            <person name="Song W."/>
            <person name="Zhang M."/>
            <person name="Cui Y."/>
            <person name="Dong X."/>
            <person name="Liu H."/>
            <person name="Ma X."/>
            <person name="Jiao Y."/>
            <person name="Wang B."/>
            <person name="Wei X."/>
            <person name="Stein J.C."/>
            <person name="Glaubitz J.C."/>
            <person name="Lu F."/>
            <person name="Yu G."/>
            <person name="Liang C."/>
            <person name="Fengler K."/>
            <person name="Li B."/>
            <person name="Rafalski A."/>
            <person name="Schnable P.S."/>
            <person name="Ware D.H."/>
            <person name="Buckler E.S."/>
            <person name="Lai J."/>
        </authorList>
    </citation>
    <scope>NUCLEOTIDE SEQUENCE [LARGE SCALE GENOMIC DNA]</scope>
    <source>
        <strain evidence="5">cv. Missouri 17</strain>
        <tissue evidence="4">Seedling</tissue>
    </source>
</reference>
<dbReference type="Proteomes" id="UP000251960">
    <property type="component" value="Chromosome 2"/>
</dbReference>
<keyword evidence="1" id="KW-0805">Transcription regulation</keyword>
<name>A0A3L6FZL5_MAIZE</name>
<organism evidence="4 5">
    <name type="scientific">Zea mays</name>
    <name type="common">Maize</name>
    <dbReference type="NCBI Taxonomy" id="4577"/>
    <lineage>
        <taxon>Eukaryota</taxon>
        <taxon>Viridiplantae</taxon>
        <taxon>Streptophyta</taxon>
        <taxon>Embryophyta</taxon>
        <taxon>Tracheophyta</taxon>
        <taxon>Spermatophyta</taxon>
        <taxon>Magnoliopsida</taxon>
        <taxon>Liliopsida</taxon>
        <taxon>Poales</taxon>
        <taxon>Poaceae</taxon>
        <taxon>PACMAD clade</taxon>
        <taxon>Panicoideae</taxon>
        <taxon>Andropogonodae</taxon>
        <taxon>Andropogoneae</taxon>
        <taxon>Tripsacinae</taxon>
        <taxon>Zea</taxon>
    </lineage>
</organism>
<dbReference type="InterPro" id="IPR005202">
    <property type="entry name" value="TF_GRAS"/>
</dbReference>
<dbReference type="ExpressionAtlas" id="A0A3L6FZL5">
    <property type="expression patterns" value="baseline"/>
</dbReference>
<sequence length="191" mass="21020">MLKLTVFVSSASHNPLELHLTRENLTQFVVDLGIPFEFTNINLDVFDPAELIAPSPNEVVVVCLLVGCSARTPPLPMLLQLVKQLAPKIVVAIDHGSYRGDLPFSQHFMNCFQSCMFLLDSLDAAGTNVDAASKIERFLIQPRVEDAVLGRRKAEKAMAWRATFTSTGFAPVPLNNLAEAQADCLLKRVQV</sequence>
<dbReference type="Pfam" id="PF03514">
    <property type="entry name" value="GRAS"/>
    <property type="match status" value="1"/>
</dbReference>
<keyword evidence="2" id="KW-0804">Transcription</keyword>
<evidence type="ECO:0000256" key="3">
    <source>
        <dbReference type="PROSITE-ProRule" id="PRU01191"/>
    </source>
</evidence>
<comment type="caution">
    <text evidence="3">Lacks conserved residue(s) required for the propagation of feature annotation.</text>
</comment>
<protein>
    <submittedName>
        <fullName evidence="4">Scarecrow-like protein 6</fullName>
    </submittedName>
</protein>